<protein>
    <submittedName>
        <fullName evidence="2">Uncharacterized protein</fullName>
    </submittedName>
</protein>
<dbReference type="Proteomes" id="UP000593565">
    <property type="component" value="Unassembled WGS sequence"/>
</dbReference>
<evidence type="ECO:0000313" key="3">
    <source>
        <dbReference type="Proteomes" id="UP000593565"/>
    </source>
</evidence>
<keyword evidence="1" id="KW-0472">Membrane</keyword>
<keyword evidence="3" id="KW-1185">Reference proteome</keyword>
<dbReference type="AlphaFoldDB" id="A0A7J6AQ15"/>
<organism evidence="2 3">
    <name type="scientific">Ameiurus melas</name>
    <name type="common">Black bullhead</name>
    <name type="synonym">Silurus melas</name>
    <dbReference type="NCBI Taxonomy" id="219545"/>
    <lineage>
        <taxon>Eukaryota</taxon>
        <taxon>Metazoa</taxon>
        <taxon>Chordata</taxon>
        <taxon>Craniata</taxon>
        <taxon>Vertebrata</taxon>
        <taxon>Euteleostomi</taxon>
        <taxon>Actinopterygii</taxon>
        <taxon>Neopterygii</taxon>
        <taxon>Teleostei</taxon>
        <taxon>Ostariophysi</taxon>
        <taxon>Siluriformes</taxon>
        <taxon>Ictaluridae</taxon>
        <taxon>Ameiurus</taxon>
    </lineage>
</organism>
<name>A0A7J6AQ15_AMEME</name>
<feature type="non-terminal residue" evidence="2">
    <location>
        <position position="100"/>
    </location>
</feature>
<gene>
    <name evidence="2" type="ORF">AMELA_G00112230</name>
</gene>
<reference evidence="2 3" key="1">
    <citation type="submission" date="2020-02" db="EMBL/GenBank/DDBJ databases">
        <title>A chromosome-scale genome assembly of the black bullhead catfish (Ameiurus melas).</title>
        <authorList>
            <person name="Wen M."/>
            <person name="Zham M."/>
            <person name="Cabau C."/>
            <person name="Klopp C."/>
            <person name="Donnadieu C."/>
            <person name="Roques C."/>
            <person name="Bouchez O."/>
            <person name="Lampietro C."/>
            <person name="Jouanno E."/>
            <person name="Herpin A."/>
            <person name="Louis A."/>
            <person name="Berthelot C."/>
            <person name="Parey E."/>
            <person name="Roest-Crollius H."/>
            <person name="Braasch I."/>
            <person name="Postlethwait J."/>
            <person name="Robinson-Rechavi M."/>
            <person name="Echchiki A."/>
            <person name="Begum T."/>
            <person name="Montfort J."/>
            <person name="Schartl M."/>
            <person name="Bobe J."/>
            <person name="Guiguen Y."/>
        </authorList>
    </citation>
    <scope>NUCLEOTIDE SEQUENCE [LARGE SCALE GENOMIC DNA]</scope>
    <source>
        <strain evidence="2">M_S1</strain>
        <tissue evidence="2">Blood</tissue>
    </source>
</reference>
<keyword evidence="1" id="KW-0812">Transmembrane</keyword>
<evidence type="ECO:0000256" key="1">
    <source>
        <dbReference type="SAM" id="Phobius"/>
    </source>
</evidence>
<keyword evidence="1" id="KW-1133">Transmembrane helix</keyword>
<proteinExistence type="predicted"/>
<feature type="transmembrane region" description="Helical" evidence="1">
    <location>
        <begin position="77"/>
        <end position="96"/>
    </location>
</feature>
<dbReference type="EMBL" id="JAAGNN010000009">
    <property type="protein sequence ID" value="KAF4084983.1"/>
    <property type="molecule type" value="Genomic_DNA"/>
</dbReference>
<accession>A0A7J6AQ15</accession>
<comment type="caution">
    <text evidence="2">The sequence shown here is derived from an EMBL/GenBank/DDBJ whole genome shotgun (WGS) entry which is preliminary data.</text>
</comment>
<feature type="transmembrane region" description="Helical" evidence="1">
    <location>
        <begin position="39"/>
        <end position="57"/>
    </location>
</feature>
<feature type="transmembrane region" description="Helical" evidence="1">
    <location>
        <begin position="12"/>
        <end position="32"/>
    </location>
</feature>
<sequence length="100" mass="11007">MMAGPALGSAWRAYGALLLLDLILWLSVLTALLCSQGALLVNLTWLWAFRAFSWILLHTVSSASLDKTIHNLLKPWVALLCFAPPVFDMVQTLVLGGRWG</sequence>
<evidence type="ECO:0000313" key="2">
    <source>
        <dbReference type="EMBL" id="KAF4084983.1"/>
    </source>
</evidence>